<proteinExistence type="predicted"/>
<dbReference type="EMBL" id="MLAK01000545">
    <property type="protein sequence ID" value="OHT13217.1"/>
    <property type="molecule type" value="Genomic_DNA"/>
</dbReference>
<gene>
    <name evidence="2" type="ORF">TRFO_16648</name>
</gene>
<dbReference type="InterPro" id="IPR008906">
    <property type="entry name" value="HATC_C_dom"/>
</dbReference>
<dbReference type="Proteomes" id="UP000179807">
    <property type="component" value="Unassembled WGS sequence"/>
</dbReference>
<sequence length="148" mass="17143">MGTATKLNPAIKITALLFDDQEMDQIVGFIKTHAEDYQPAHSQNEKQEVHENNSDFFDCFMNSQSITSFDTAFDELTSSFYIHSKEDISHFWETEYQNKRYSSIAQVVLNILSTMVTSSSAELLFSLSKRNIDYNRHNLRDERVQDLS</sequence>
<dbReference type="InterPro" id="IPR012337">
    <property type="entry name" value="RNaseH-like_sf"/>
</dbReference>
<feature type="domain" description="HAT C-terminal dimerisation" evidence="1">
    <location>
        <begin position="84"/>
        <end position="147"/>
    </location>
</feature>
<name>A0A1J4KPI4_9EUKA</name>
<dbReference type="GO" id="GO:0046983">
    <property type="term" value="F:protein dimerization activity"/>
    <property type="evidence" value="ECO:0007669"/>
    <property type="project" value="InterPro"/>
</dbReference>
<dbReference type="VEuPathDB" id="TrichDB:TRFO_16648"/>
<dbReference type="GeneID" id="94833813"/>
<dbReference type="RefSeq" id="XP_068366353.1">
    <property type="nucleotide sequence ID" value="XM_068499109.1"/>
</dbReference>
<keyword evidence="3" id="KW-1185">Reference proteome</keyword>
<comment type="caution">
    <text evidence="2">The sequence shown here is derived from an EMBL/GenBank/DDBJ whole genome shotgun (WGS) entry which is preliminary data.</text>
</comment>
<protein>
    <recommendedName>
        <fullName evidence="1">HAT C-terminal dimerisation domain-containing protein</fullName>
    </recommendedName>
</protein>
<evidence type="ECO:0000313" key="2">
    <source>
        <dbReference type="EMBL" id="OHT13217.1"/>
    </source>
</evidence>
<reference evidence="2" key="1">
    <citation type="submission" date="2016-10" db="EMBL/GenBank/DDBJ databases">
        <authorList>
            <person name="Benchimol M."/>
            <person name="Almeida L.G."/>
            <person name="Vasconcelos A.T."/>
            <person name="Perreira-Neves A."/>
            <person name="Rosa I.A."/>
            <person name="Tasca T."/>
            <person name="Bogo M.R."/>
            <person name="de Souza W."/>
        </authorList>
    </citation>
    <scope>NUCLEOTIDE SEQUENCE [LARGE SCALE GENOMIC DNA]</scope>
    <source>
        <strain evidence="2">K</strain>
    </source>
</reference>
<dbReference type="AlphaFoldDB" id="A0A1J4KPI4"/>
<accession>A0A1J4KPI4</accession>
<evidence type="ECO:0000313" key="3">
    <source>
        <dbReference type="Proteomes" id="UP000179807"/>
    </source>
</evidence>
<dbReference type="Pfam" id="PF05699">
    <property type="entry name" value="Dimer_Tnp_hAT"/>
    <property type="match status" value="1"/>
</dbReference>
<evidence type="ECO:0000259" key="1">
    <source>
        <dbReference type="Pfam" id="PF05699"/>
    </source>
</evidence>
<organism evidence="2 3">
    <name type="scientific">Tritrichomonas foetus</name>
    <dbReference type="NCBI Taxonomy" id="1144522"/>
    <lineage>
        <taxon>Eukaryota</taxon>
        <taxon>Metamonada</taxon>
        <taxon>Parabasalia</taxon>
        <taxon>Tritrichomonadida</taxon>
        <taxon>Tritrichomonadidae</taxon>
        <taxon>Tritrichomonas</taxon>
    </lineage>
</organism>
<dbReference type="SUPFAM" id="SSF53098">
    <property type="entry name" value="Ribonuclease H-like"/>
    <property type="match status" value="1"/>
</dbReference>